<feature type="region of interest" description="Disordered" evidence="1">
    <location>
        <begin position="1"/>
        <end position="30"/>
    </location>
</feature>
<organism evidence="2 3">
    <name type="scientific">Saccoglossus kowalevskii</name>
    <name type="common">Acorn worm</name>
    <dbReference type="NCBI Taxonomy" id="10224"/>
    <lineage>
        <taxon>Eukaryota</taxon>
        <taxon>Metazoa</taxon>
        <taxon>Hemichordata</taxon>
        <taxon>Enteropneusta</taxon>
        <taxon>Harrimaniidae</taxon>
        <taxon>Saccoglossus</taxon>
    </lineage>
</organism>
<protein>
    <submittedName>
        <fullName evidence="3">Uncharacterized protein LOC100377244</fullName>
    </submittedName>
</protein>
<reference evidence="3" key="1">
    <citation type="submission" date="2025-08" db="UniProtKB">
        <authorList>
            <consortium name="RefSeq"/>
        </authorList>
    </citation>
    <scope>IDENTIFICATION</scope>
    <source>
        <tissue evidence="3">Testes</tissue>
    </source>
</reference>
<sequence length="228" mass="26831">MTTLPRIAPRETPVSAPPIREPKQRNLSATATSLPAPAVSISMNGKPVPATVWARVTHTAVSNLRPHQFPRLNPLNPRPYRRTVSLETTEAHHLLSQRVMAMKQREHYRFHSGWQKPFYGSPADKEAYRRDIRSKLKEQMTDKLGFQKQILKDKVHESEVAVDYDRKCLEDDHEDVVKKAIYLKQFRDENKKLMEWKEEQDRLNRVLQNKYERELVRYNPINWSHTLT</sequence>
<name>A0ABM0GXA4_SACKO</name>
<accession>A0ABM0GXA4</accession>
<gene>
    <name evidence="3" type="primary">LOC100377244</name>
</gene>
<evidence type="ECO:0000313" key="2">
    <source>
        <dbReference type="Proteomes" id="UP000694865"/>
    </source>
</evidence>
<evidence type="ECO:0000313" key="3">
    <source>
        <dbReference type="RefSeq" id="XP_002739391.1"/>
    </source>
</evidence>
<dbReference type="RefSeq" id="XP_002739391.1">
    <property type="nucleotide sequence ID" value="XM_002739345.2"/>
</dbReference>
<evidence type="ECO:0000256" key="1">
    <source>
        <dbReference type="SAM" id="MobiDB-lite"/>
    </source>
</evidence>
<keyword evidence="2" id="KW-1185">Reference proteome</keyword>
<proteinExistence type="predicted"/>
<dbReference type="Proteomes" id="UP000694865">
    <property type="component" value="Unplaced"/>
</dbReference>
<dbReference type="GeneID" id="100377244"/>